<dbReference type="Proteomes" id="UP001358417">
    <property type="component" value="Unassembled WGS sequence"/>
</dbReference>
<dbReference type="EMBL" id="JAVRRD010000008">
    <property type="protein sequence ID" value="KAK5056110.1"/>
    <property type="molecule type" value="Genomic_DNA"/>
</dbReference>
<keyword evidence="3" id="KW-1185">Reference proteome</keyword>
<dbReference type="Gene3D" id="2.30.40.10">
    <property type="entry name" value="Urease, subunit C, domain 1"/>
    <property type="match status" value="1"/>
</dbReference>
<dbReference type="AlphaFoldDB" id="A0AAV9NEM6"/>
<evidence type="ECO:0000313" key="2">
    <source>
        <dbReference type="EMBL" id="KAK5056110.1"/>
    </source>
</evidence>
<feature type="domain" description="Amidohydrolase-related" evidence="1">
    <location>
        <begin position="327"/>
        <end position="447"/>
    </location>
</feature>
<dbReference type="RefSeq" id="XP_064708080.1">
    <property type="nucleotide sequence ID" value="XM_064856180.1"/>
</dbReference>
<dbReference type="InterPro" id="IPR032466">
    <property type="entry name" value="Metal_Hydrolase"/>
</dbReference>
<dbReference type="InterPro" id="IPR006680">
    <property type="entry name" value="Amidohydro-rel"/>
</dbReference>
<dbReference type="SUPFAM" id="SSF51338">
    <property type="entry name" value="Composite domain of metallo-dependent hydrolases"/>
    <property type="match status" value="1"/>
</dbReference>
<dbReference type="PANTHER" id="PTHR43794">
    <property type="entry name" value="AMINOHYDROLASE SSNA-RELATED"/>
    <property type="match status" value="1"/>
</dbReference>
<evidence type="ECO:0000313" key="3">
    <source>
        <dbReference type="Proteomes" id="UP001358417"/>
    </source>
</evidence>
<dbReference type="SUPFAM" id="SSF51556">
    <property type="entry name" value="Metallo-dependent hydrolases"/>
    <property type="match status" value="1"/>
</dbReference>
<feature type="domain" description="Amidohydrolase-related" evidence="1">
    <location>
        <begin position="60"/>
        <end position="170"/>
    </location>
</feature>
<gene>
    <name evidence="2" type="ORF">LTR84_012663</name>
</gene>
<protein>
    <recommendedName>
        <fullName evidence="1">Amidohydrolase-related domain-containing protein</fullName>
    </recommendedName>
</protein>
<dbReference type="Pfam" id="PF01979">
    <property type="entry name" value="Amidohydro_1"/>
    <property type="match status" value="2"/>
</dbReference>
<dbReference type="InterPro" id="IPR050287">
    <property type="entry name" value="MTA/SAH_deaminase"/>
</dbReference>
<name>A0AAV9NEM6_9EURO</name>
<dbReference type="PANTHER" id="PTHR43794:SF5">
    <property type="entry name" value="CHLOROHYDROLASE FAMILY PROTEIN"/>
    <property type="match status" value="1"/>
</dbReference>
<dbReference type="InterPro" id="IPR011059">
    <property type="entry name" value="Metal-dep_hydrolase_composite"/>
</dbReference>
<sequence length="518" mass="56809">MPSSILLRGGTVLTHDENDHVVSLVDTDILIDNDTISKIGRQIPISPDQTVEVIDCKGKIVSPGFIDTHHHLWQTQLKGRHADHGLVEYMVKGYMMGYTYSPADTYWGQLSGCLEAINSGTTTVLDHAHIAYSAEHANSALNATIDSGLRSIFAGQVPVRLSHWDEKTCDINTEFLPEWSLDQLSELASKHNRDPKSRVEVGLGFDAWFLPKDLVLGAFQKLKGNGVRLVTSHVTRNAFFGLQSTIPLMDSYGLLREPYSEDAGDGKTLPFLHLSHCNNIPEEDLKRLVATGTPVSSTPDTEAQMALGHPVALHLAFRSATTTSNAGLGIDCHTNNPSSILLQARTLLNVARAQHNDLLLKEDKFPVADVLSSTEKVFNLATIRGARSLGIHNKVGSILEGKKADLVIFDAENSVGMLSATEFDPLVSVVRFSEAADIEFVIVDGKVRKRNGKLVDVESSVNQNEDSTALKWSDVAKKVRESQKEIQERIKLLNTDVGRESLLKAFHVDETRLVDGAV</sequence>
<comment type="caution">
    <text evidence="2">The sequence shown here is derived from an EMBL/GenBank/DDBJ whole genome shotgun (WGS) entry which is preliminary data.</text>
</comment>
<proteinExistence type="predicted"/>
<dbReference type="GO" id="GO:0016810">
    <property type="term" value="F:hydrolase activity, acting on carbon-nitrogen (but not peptide) bonds"/>
    <property type="evidence" value="ECO:0007669"/>
    <property type="project" value="InterPro"/>
</dbReference>
<dbReference type="GeneID" id="89980805"/>
<evidence type="ECO:0000259" key="1">
    <source>
        <dbReference type="Pfam" id="PF01979"/>
    </source>
</evidence>
<dbReference type="Gene3D" id="3.20.20.140">
    <property type="entry name" value="Metal-dependent hydrolases"/>
    <property type="match status" value="1"/>
</dbReference>
<organism evidence="2 3">
    <name type="scientific">Exophiala bonariae</name>
    <dbReference type="NCBI Taxonomy" id="1690606"/>
    <lineage>
        <taxon>Eukaryota</taxon>
        <taxon>Fungi</taxon>
        <taxon>Dikarya</taxon>
        <taxon>Ascomycota</taxon>
        <taxon>Pezizomycotina</taxon>
        <taxon>Eurotiomycetes</taxon>
        <taxon>Chaetothyriomycetidae</taxon>
        <taxon>Chaetothyriales</taxon>
        <taxon>Herpotrichiellaceae</taxon>
        <taxon>Exophiala</taxon>
    </lineage>
</organism>
<reference evidence="2 3" key="1">
    <citation type="submission" date="2023-08" db="EMBL/GenBank/DDBJ databases">
        <title>Black Yeasts Isolated from many extreme environments.</title>
        <authorList>
            <person name="Coleine C."/>
            <person name="Stajich J.E."/>
            <person name="Selbmann L."/>
        </authorList>
    </citation>
    <scope>NUCLEOTIDE SEQUENCE [LARGE SCALE GENOMIC DNA]</scope>
    <source>
        <strain evidence="2 3">CCFEE 5792</strain>
    </source>
</reference>
<accession>A0AAV9NEM6</accession>